<evidence type="ECO:0000313" key="2">
    <source>
        <dbReference type="EMBL" id="CAB4851846.1"/>
    </source>
</evidence>
<dbReference type="EMBL" id="CAFBIZ010000199">
    <property type="protein sequence ID" value="CAB4851846.1"/>
    <property type="molecule type" value="Genomic_DNA"/>
</dbReference>
<sequence>MLTAQIGHREVGVLAHLGGDLEPELKGMGIRDRRPGRIAVDLEGRIACVVGWGSGPVIDLARPRDALITQGGQIRGGPAGLDLARPPPGTARDHEPFGTCHRDVDQPEVLVSAVHLAGIDERRVVLRGVPGQMWQGFAVTAYREGHGLGILGPSGDPTSAGEHPLSERGQHDDGELQPLRLVHGHELDTPRHGRTIERGYLIEARGEGEPAEERAHMGLTLDIGEGGDEIDESGEPLGTVHPQEFGSGGHLDIEPRHTDDTVDQIGQRVTDPAADRPNLR</sequence>
<protein>
    <submittedName>
        <fullName evidence="2">Unannotated protein</fullName>
    </submittedName>
</protein>
<organism evidence="2">
    <name type="scientific">freshwater metagenome</name>
    <dbReference type="NCBI Taxonomy" id="449393"/>
    <lineage>
        <taxon>unclassified sequences</taxon>
        <taxon>metagenomes</taxon>
        <taxon>ecological metagenomes</taxon>
    </lineage>
</organism>
<proteinExistence type="predicted"/>
<name>A0A6J7C1H8_9ZZZZ</name>
<dbReference type="AlphaFoldDB" id="A0A6J7C1H8"/>
<feature type="region of interest" description="Disordered" evidence="1">
    <location>
        <begin position="229"/>
        <end position="280"/>
    </location>
</feature>
<evidence type="ECO:0000256" key="1">
    <source>
        <dbReference type="SAM" id="MobiDB-lite"/>
    </source>
</evidence>
<feature type="compositionally biased region" description="Basic and acidic residues" evidence="1">
    <location>
        <begin position="251"/>
        <end position="260"/>
    </location>
</feature>
<reference evidence="2" key="1">
    <citation type="submission" date="2020-05" db="EMBL/GenBank/DDBJ databases">
        <authorList>
            <person name="Chiriac C."/>
            <person name="Salcher M."/>
            <person name="Ghai R."/>
            <person name="Kavagutti S V."/>
        </authorList>
    </citation>
    <scope>NUCLEOTIDE SEQUENCE</scope>
</reference>
<feature type="region of interest" description="Disordered" evidence="1">
    <location>
        <begin position="152"/>
        <end position="172"/>
    </location>
</feature>
<gene>
    <name evidence="2" type="ORF">UFOPK3268_01380</name>
</gene>
<accession>A0A6J7C1H8</accession>